<evidence type="ECO:0000313" key="3">
    <source>
        <dbReference type="Proteomes" id="UP001465976"/>
    </source>
</evidence>
<gene>
    <name evidence="2" type="ORF">V5O48_005813</name>
</gene>
<accession>A0ABR3FLG5</accession>
<dbReference type="Proteomes" id="UP001465976">
    <property type="component" value="Unassembled WGS sequence"/>
</dbReference>
<feature type="region of interest" description="Disordered" evidence="1">
    <location>
        <begin position="1"/>
        <end position="61"/>
    </location>
</feature>
<proteinExistence type="predicted"/>
<evidence type="ECO:0000313" key="2">
    <source>
        <dbReference type="EMBL" id="KAL0576172.1"/>
    </source>
</evidence>
<comment type="caution">
    <text evidence="2">The sequence shown here is derived from an EMBL/GenBank/DDBJ whole genome shotgun (WGS) entry which is preliminary data.</text>
</comment>
<keyword evidence="3" id="KW-1185">Reference proteome</keyword>
<organism evidence="2 3">
    <name type="scientific">Marasmius crinis-equi</name>
    <dbReference type="NCBI Taxonomy" id="585013"/>
    <lineage>
        <taxon>Eukaryota</taxon>
        <taxon>Fungi</taxon>
        <taxon>Dikarya</taxon>
        <taxon>Basidiomycota</taxon>
        <taxon>Agaricomycotina</taxon>
        <taxon>Agaricomycetes</taxon>
        <taxon>Agaricomycetidae</taxon>
        <taxon>Agaricales</taxon>
        <taxon>Marasmiineae</taxon>
        <taxon>Marasmiaceae</taxon>
        <taxon>Marasmius</taxon>
    </lineage>
</organism>
<reference evidence="2 3" key="1">
    <citation type="submission" date="2024-02" db="EMBL/GenBank/DDBJ databases">
        <title>A draft genome for the cacao thread blight pathogen Marasmius crinis-equi.</title>
        <authorList>
            <person name="Cohen S.P."/>
            <person name="Baruah I.K."/>
            <person name="Amoako-Attah I."/>
            <person name="Bukari Y."/>
            <person name="Meinhardt L.W."/>
            <person name="Bailey B.A."/>
        </authorList>
    </citation>
    <scope>NUCLEOTIDE SEQUENCE [LARGE SCALE GENOMIC DNA]</scope>
    <source>
        <strain evidence="2 3">GH-76</strain>
    </source>
</reference>
<sequence length="61" mass="6929">MSNSKKIVPSDAPSSAPARRQRRISDREVIQEEEESQDTDTSSHKTRKKQSAKDMNATQVR</sequence>
<feature type="compositionally biased region" description="Low complexity" evidence="1">
    <location>
        <begin position="9"/>
        <end position="18"/>
    </location>
</feature>
<protein>
    <submittedName>
        <fullName evidence="2">Uncharacterized protein</fullName>
    </submittedName>
</protein>
<name>A0ABR3FLG5_9AGAR</name>
<evidence type="ECO:0000256" key="1">
    <source>
        <dbReference type="SAM" id="MobiDB-lite"/>
    </source>
</evidence>
<dbReference type="EMBL" id="JBAHYK010000242">
    <property type="protein sequence ID" value="KAL0576172.1"/>
    <property type="molecule type" value="Genomic_DNA"/>
</dbReference>